<comment type="caution">
    <text evidence="8">The sequence shown here is derived from an EMBL/GenBank/DDBJ whole genome shotgun (WGS) entry which is preliminary data.</text>
</comment>
<dbReference type="InterPro" id="IPR052704">
    <property type="entry name" value="ECF_Sigma-70_Domain"/>
</dbReference>
<dbReference type="Gene3D" id="1.10.1740.10">
    <property type="match status" value="1"/>
</dbReference>
<dbReference type="InterPro" id="IPR013325">
    <property type="entry name" value="RNA_pol_sigma_r2"/>
</dbReference>
<evidence type="ECO:0000256" key="2">
    <source>
        <dbReference type="ARBA" id="ARBA00011344"/>
    </source>
</evidence>
<evidence type="ECO:0000313" key="8">
    <source>
        <dbReference type="EMBL" id="GGH35960.1"/>
    </source>
</evidence>
<evidence type="ECO:0000313" key="9">
    <source>
        <dbReference type="Proteomes" id="UP000657592"/>
    </source>
</evidence>
<comment type="subunit">
    <text evidence="2">Interacts transiently with the RNA polymerase catalytic core formed by RpoA, RpoB, RpoC and RpoZ (2 alpha, 1 beta, 1 beta' and 1 omega subunit) to form the RNA polymerase holoenzyme that can initiate transcription.</text>
</comment>
<dbReference type="EMBL" id="BMJY01000001">
    <property type="protein sequence ID" value="GGH35960.1"/>
    <property type="molecule type" value="Genomic_DNA"/>
</dbReference>
<dbReference type="Gene3D" id="1.10.10.10">
    <property type="entry name" value="Winged helix-like DNA-binding domain superfamily/Winged helix DNA-binding domain"/>
    <property type="match status" value="1"/>
</dbReference>
<keyword evidence="3" id="KW-0805">Transcription regulation</keyword>
<evidence type="ECO:0000256" key="5">
    <source>
        <dbReference type="ARBA" id="ARBA00023163"/>
    </source>
</evidence>
<feature type="domain" description="RNA polymerase sigma factor 70 region 4 type 2" evidence="7">
    <location>
        <begin position="114"/>
        <end position="166"/>
    </location>
</feature>
<dbReference type="NCBIfam" id="TIGR02937">
    <property type="entry name" value="sigma70-ECF"/>
    <property type="match status" value="1"/>
</dbReference>
<dbReference type="InterPro" id="IPR013249">
    <property type="entry name" value="RNA_pol_sigma70_r4_t2"/>
</dbReference>
<keyword evidence="9" id="KW-1185">Reference proteome</keyword>
<dbReference type="SUPFAM" id="SSF88946">
    <property type="entry name" value="Sigma2 domain of RNA polymerase sigma factors"/>
    <property type="match status" value="1"/>
</dbReference>
<feature type="domain" description="RNA polymerase sigma-70 region 2" evidence="6">
    <location>
        <begin position="19"/>
        <end position="82"/>
    </location>
</feature>
<evidence type="ECO:0000259" key="7">
    <source>
        <dbReference type="Pfam" id="PF08281"/>
    </source>
</evidence>
<dbReference type="PANTHER" id="PTHR30173">
    <property type="entry name" value="SIGMA 19 FACTOR"/>
    <property type="match status" value="1"/>
</dbReference>
<gene>
    <name evidence="8" type="primary">rpoE</name>
    <name evidence="8" type="ORF">GCM10010921_04800</name>
</gene>
<dbReference type="GO" id="GO:0006352">
    <property type="term" value="P:DNA-templated transcription initiation"/>
    <property type="evidence" value="ECO:0007669"/>
    <property type="project" value="InterPro"/>
</dbReference>
<accession>A0A917ICV6</accession>
<dbReference type="GO" id="GO:0016987">
    <property type="term" value="F:sigma factor activity"/>
    <property type="evidence" value="ECO:0007669"/>
    <property type="project" value="UniProtKB-KW"/>
</dbReference>
<dbReference type="InterPro" id="IPR036388">
    <property type="entry name" value="WH-like_DNA-bd_sf"/>
</dbReference>
<dbReference type="InterPro" id="IPR013324">
    <property type="entry name" value="RNA_pol_sigma_r3/r4-like"/>
</dbReference>
<proteinExistence type="inferred from homology"/>
<organism evidence="8 9">
    <name type="scientific">Microbacterium album</name>
    <dbReference type="NCBI Taxonomy" id="2053191"/>
    <lineage>
        <taxon>Bacteria</taxon>
        <taxon>Bacillati</taxon>
        <taxon>Actinomycetota</taxon>
        <taxon>Actinomycetes</taxon>
        <taxon>Micrococcales</taxon>
        <taxon>Microbacteriaceae</taxon>
        <taxon>Microbacterium</taxon>
    </lineage>
</organism>
<dbReference type="PANTHER" id="PTHR30173:SF36">
    <property type="entry name" value="ECF RNA POLYMERASE SIGMA FACTOR SIGJ"/>
    <property type="match status" value="1"/>
</dbReference>
<name>A0A917ICV6_9MICO</name>
<dbReference type="Pfam" id="PF08281">
    <property type="entry name" value="Sigma70_r4_2"/>
    <property type="match status" value="1"/>
</dbReference>
<dbReference type="InterPro" id="IPR032710">
    <property type="entry name" value="NTF2-like_dom_sf"/>
</dbReference>
<dbReference type="GO" id="GO:0003677">
    <property type="term" value="F:DNA binding"/>
    <property type="evidence" value="ECO:0007669"/>
    <property type="project" value="InterPro"/>
</dbReference>
<evidence type="ECO:0000256" key="3">
    <source>
        <dbReference type="ARBA" id="ARBA00023015"/>
    </source>
</evidence>
<keyword evidence="5" id="KW-0804">Transcription</keyword>
<protein>
    <submittedName>
        <fullName evidence="8">RNA polymerase sigma24 factor</fullName>
    </submittedName>
</protein>
<reference evidence="8" key="2">
    <citation type="submission" date="2020-09" db="EMBL/GenBank/DDBJ databases">
        <authorList>
            <person name="Sun Q."/>
            <person name="Zhou Y."/>
        </authorList>
    </citation>
    <scope>NUCLEOTIDE SEQUENCE</scope>
    <source>
        <strain evidence="8">CGMCC 1.15794</strain>
    </source>
</reference>
<dbReference type="Pfam" id="PF04542">
    <property type="entry name" value="Sigma70_r2"/>
    <property type="match status" value="1"/>
</dbReference>
<dbReference type="AlphaFoldDB" id="A0A917ICV6"/>
<dbReference type="SUPFAM" id="SSF54427">
    <property type="entry name" value="NTF2-like"/>
    <property type="match status" value="1"/>
</dbReference>
<dbReference type="SUPFAM" id="SSF88659">
    <property type="entry name" value="Sigma3 and sigma4 domains of RNA polymerase sigma factors"/>
    <property type="match status" value="1"/>
</dbReference>
<evidence type="ECO:0000256" key="4">
    <source>
        <dbReference type="ARBA" id="ARBA00023082"/>
    </source>
</evidence>
<reference evidence="8" key="1">
    <citation type="journal article" date="2014" name="Int. J. Syst. Evol. Microbiol.">
        <title>Complete genome sequence of Corynebacterium casei LMG S-19264T (=DSM 44701T), isolated from a smear-ripened cheese.</title>
        <authorList>
            <consortium name="US DOE Joint Genome Institute (JGI-PGF)"/>
            <person name="Walter F."/>
            <person name="Albersmeier A."/>
            <person name="Kalinowski J."/>
            <person name="Ruckert C."/>
        </authorList>
    </citation>
    <scope>NUCLEOTIDE SEQUENCE</scope>
    <source>
        <strain evidence="8">CGMCC 1.15794</strain>
    </source>
</reference>
<dbReference type="Proteomes" id="UP000657592">
    <property type="component" value="Unassembled WGS sequence"/>
</dbReference>
<sequence length="296" mass="32289">MVDVSRSPSPAAEAWTVERDRLVGIAYRMLGDYGDAEDVVSEVAIEAVAAERSSEQAVRSWPAWLTTACVRRSIDRLRQRHRQREDYVGPWLPEPVATERLPEDVVASRQLLSLAVLHLAEQLAPDARAAIVLHRAFAMTASEIAPILGRSPAAVRQLISRGERRLGSPEPASASVGSGAVIRQLVSAIETGDITTVVSLLEYDAILWTDGGGRVRSALNPIFGAERIVRFLVGVLFAQDAVRPVAPRFRLLAANGEELVEIVHSGRRDVVHVDVAPSGRVRGLRQVSNPIKLMRV</sequence>
<evidence type="ECO:0000259" key="6">
    <source>
        <dbReference type="Pfam" id="PF04542"/>
    </source>
</evidence>
<evidence type="ECO:0000256" key="1">
    <source>
        <dbReference type="ARBA" id="ARBA00010641"/>
    </source>
</evidence>
<dbReference type="InterPro" id="IPR007627">
    <property type="entry name" value="RNA_pol_sigma70_r2"/>
</dbReference>
<keyword evidence="4" id="KW-0731">Sigma factor</keyword>
<dbReference type="InterPro" id="IPR014284">
    <property type="entry name" value="RNA_pol_sigma-70_dom"/>
</dbReference>
<comment type="similarity">
    <text evidence="1">Belongs to the sigma-70 factor family. ECF subfamily.</text>
</comment>